<evidence type="ECO:0000313" key="3">
    <source>
        <dbReference type="Proteomes" id="UP000627838"/>
    </source>
</evidence>
<protein>
    <recommendedName>
        <fullName evidence="1">GmrSD restriction endonucleases N-terminal domain-containing protein</fullName>
    </recommendedName>
</protein>
<dbReference type="RefSeq" id="WP_318783913.1">
    <property type="nucleotide sequence ID" value="NZ_JADBDZ010000001.1"/>
</dbReference>
<dbReference type="Proteomes" id="UP000627838">
    <property type="component" value="Unassembled WGS sequence"/>
</dbReference>
<dbReference type="Pfam" id="PF03235">
    <property type="entry name" value="GmrSD_N"/>
    <property type="match status" value="1"/>
</dbReference>
<name>A0ABR9JJZ4_9ACTN</name>
<dbReference type="PANTHER" id="PTHR37292:SF2">
    <property type="entry name" value="DUF262 DOMAIN-CONTAINING PROTEIN"/>
    <property type="match status" value="1"/>
</dbReference>
<dbReference type="PANTHER" id="PTHR37292">
    <property type="entry name" value="VNG6097C"/>
    <property type="match status" value="1"/>
</dbReference>
<gene>
    <name evidence="2" type="ORF">H4W34_000704</name>
</gene>
<evidence type="ECO:0000313" key="2">
    <source>
        <dbReference type="EMBL" id="MBE1530871.1"/>
    </source>
</evidence>
<dbReference type="InterPro" id="IPR004919">
    <property type="entry name" value="GmrSD_N"/>
</dbReference>
<proteinExistence type="predicted"/>
<dbReference type="EMBL" id="JADBDZ010000001">
    <property type="protein sequence ID" value="MBE1530871.1"/>
    <property type="molecule type" value="Genomic_DNA"/>
</dbReference>
<accession>A0ABR9JJZ4</accession>
<evidence type="ECO:0000259" key="1">
    <source>
        <dbReference type="Pfam" id="PF03235"/>
    </source>
</evidence>
<keyword evidence="3" id="KW-1185">Reference proteome</keyword>
<comment type="caution">
    <text evidence="2">The sequence shown here is derived from an EMBL/GenBank/DDBJ whole genome shotgun (WGS) entry which is preliminary data.</text>
</comment>
<organism evidence="2 3">
    <name type="scientific">Actinomadura algeriensis</name>
    <dbReference type="NCBI Taxonomy" id="1679523"/>
    <lineage>
        <taxon>Bacteria</taxon>
        <taxon>Bacillati</taxon>
        <taxon>Actinomycetota</taxon>
        <taxon>Actinomycetes</taxon>
        <taxon>Streptosporangiales</taxon>
        <taxon>Thermomonosporaceae</taxon>
        <taxon>Actinomadura</taxon>
    </lineage>
</organism>
<reference evidence="2 3" key="1">
    <citation type="submission" date="2020-10" db="EMBL/GenBank/DDBJ databases">
        <title>Sequencing the genomes of 1000 actinobacteria strains.</title>
        <authorList>
            <person name="Klenk H.-P."/>
        </authorList>
    </citation>
    <scope>NUCLEOTIDE SEQUENCE [LARGE SCALE GENOMIC DNA]</scope>
    <source>
        <strain evidence="2 3">DSM 46744</strain>
    </source>
</reference>
<feature type="domain" description="GmrSD restriction endonucleases N-terminal" evidence="1">
    <location>
        <begin position="8"/>
        <end position="251"/>
    </location>
</feature>
<sequence>MALDARSLSDMLDDVAAGHIQLPDFQREWKWDDEHITSILATVTMAYPMGVVMTLETGGPGGKFKARPLAGVEPPDGVRPEQLLLDGQQRMTSLYRALKSGRPVETVDQRDDPRNLWYYIHIETAINVKGDREAAIRSLPENKVIKPIGRRPGLDLSSAALEYEQGYFPLWIAFDSDKVEEWARSYSKNDESRFELWKAFRKAVLENITGYSVPLIRLEKKTPKDAVCTVFEKVNTGGVPLTVFELLTATFAGDDGYTEQYGEEFHLPDHWKETRDGLKAAYPVLSGLQNTDFLQAVCLASTYHEERAPVSCKRRDILDLDLDDYLRWAPAIADALHWAGEFLAEQCVFRAEDLPYRTQLPPLAALRTVLGRATDEPAAREKLARWYWCGVFGEQYGGTADSRFPKDVEQVTAWLRGGPEPDSIQEARFVVRRLLSMSTRGSAAYKGVFALLLQQGCTDWYYTDKPISGDQLADNTVDIQRIFPKAWCDKQKIDATRRDSVVNKTLLSGRATKALGTRSPATGLEVLERESGVRANWLDDAVQTHAIDPDALRASNFDTVFTRRMDELVRLIERAMGQRAVRNETEAPV</sequence>